<evidence type="ECO:0000313" key="2">
    <source>
        <dbReference type="Proteomes" id="UP000198406"/>
    </source>
</evidence>
<dbReference type="InParanoid" id="A0A1Z5KEX4"/>
<name>A0A1Z5KEX4_FISSO</name>
<keyword evidence="2" id="KW-1185">Reference proteome</keyword>
<comment type="caution">
    <text evidence="1">The sequence shown here is derived from an EMBL/GenBank/DDBJ whole genome shotgun (WGS) entry which is preliminary data.</text>
</comment>
<accession>A0A1Z5KEX4</accession>
<proteinExistence type="predicted"/>
<evidence type="ECO:0000313" key="1">
    <source>
        <dbReference type="EMBL" id="GAX24675.1"/>
    </source>
</evidence>
<dbReference type="OrthoDB" id="55920at2759"/>
<reference evidence="1 2" key="1">
    <citation type="journal article" date="2015" name="Plant Cell">
        <title>Oil accumulation by the oleaginous diatom Fistulifera solaris as revealed by the genome and transcriptome.</title>
        <authorList>
            <person name="Tanaka T."/>
            <person name="Maeda Y."/>
            <person name="Veluchamy A."/>
            <person name="Tanaka M."/>
            <person name="Abida H."/>
            <person name="Marechal E."/>
            <person name="Bowler C."/>
            <person name="Muto M."/>
            <person name="Sunaga Y."/>
            <person name="Tanaka M."/>
            <person name="Yoshino T."/>
            <person name="Taniguchi T."/>
            <person name="Fukuda Y."/>
            <person name="Nemoto M."/>
            <person name="Matsumoto M."/>
            <person name="Wong P.S."/>
            <person name="Aburatani S."/>
            <person name="Fujibuchi W."/>
        </authorList>
    </citation>
    <scope>NUCLEOTIDE SEQUENCE [LARGE SCALE GENOMIC DNA]</scope>
    <source>
        <strain evidence="1 2">JPCC DA0580</strain>
    </source>
</reference>
<dbReference type="AlphaFoldDB" id="A0A1Z5KEX4"/>
<dbReference type="EMBL" id="BDSP01000213">
    <property type="protein sequence ID" value="GAX24675.1"/>
    <property type="molecule type" value="Genomic_DNA"/>
</dbReference>
<sequence>MTERHGVKFVITQKRFILLSAVILMFFTIGRSDENIGLCCLCQAYNPAHRMDFFIDDRGTTCRKLALEMADPTNDSKQGNAVCRALQSQHRRTCCDPTYNPVEIPQKPVLGDKNPYSTGKYNSCDLCSNGKYPGNPNTLVAVRNHPDPDTCKDLYWYALAGRIENTWCNPMRNYYEQPCGCVSGSTSPPGGGSGGGANDSVSRRFLQKFASWLARFLLSWLDIPMRLFLALLHNPEQAFYLAHYEL</sequence>
<dbReference type="Proteomes" id="UP000198406">
    <property type="component" value="Unassembled WGS sequence"/>
</dbReference>
<gene>
    <name evidence="1" type="ORF">FisN_4Hu233</name>
</gene>
<organism evidence="1 2">
    <name type="scientific">Fistulifera solaris</name>
    <name type="common">Oleaginous diatom</name>
    <dbReference type="NCBI Taxonomy" id="1519565"/>
    <lineage>
        <taxon>Eukaryota</taxon>
        <taxon>Sar</taxon>
        <taxon>Stramenopiles</taxon>
        <taxon>Ochrophyta</taxon>
        <taxon>Bacillariophyta</taxon>
        <taxon>Bacillariophyceae</taxon>
        <taxon>Bacillariophycidae</taxon>
        <taxon>Naviculales</taxon>
        <taxon>Naviculaceae</taxon>
        <taxon>Fistulifera</taxon>
    </lineage>
</organism>
<protein>
    <submittedName>
        <fullName evidence="1">Uncharacterized protein</fullName>
    </submittedName>
</protein>